<dbReference type="AlphaFoldDB" id="S5N906"/>
<accession>S5N906</accession>
<protein>
    <submittedName>
        <fullName evidence="1">Uncharacterized protein</fullName>
    </submittedName>
</protein>
<dbReference type="KEGG" id="sbz:A464_1885"/>
<organism evidence="1 2">
    <name type="scientific">Salmonella bongori N268-08</name>
    <dbReference type="NCBI Taxonomy" id="1197719"/>
    <lineage>
        <taxon>Bacteria</taxon>
        <taxon>Pseudomonadati</taxon>
        <taxon>Pseudomonadota</taxon>
        <taxon>Gammaproteobacteria</taxon>
        <taxon>Enterobacterales</taxon>
        <taxon>Enterobacteriaceae</taxon>
        <taxon>Salmonella</taxon>
    </lineage>
</organism>
<dbReference type="PATRIC" id="fig|1197719.3.peg.1878"/>
<reference evidence="1 2" key="1">
    <citation type="submission" date="2013-07" db="EMBL/GenBank/DDBJ databases">
        <title>Genome sequence of Salmonella bongori N268-08 - a rare clinical isolate.</title>
        <authorList>
            <person name="Marti R."/>
            <person name="Hagens S."/>
            <person name="Loessner M.J."/>
            <person name="Klumpp J."/>
        </authorList>
    </citation>
    <scope>NUCLEOTIDE SEQUENCE [LARGE SCALE GENOMIC DNA]</scope>
    <source>
        <strain evidence="1 2">N268-08</strain>
    </source>
</reference>
<evidence type="ECO:0000313" key="1">
    <source>
        <dbReference type="EMBL" id="AGR59070.1"/>
    </source>
</evidence>
<dbReference type="EMBL" id="CP006608">
    <property type="protein sequence ID" value="AGR59070.1"/>
    <property type="molecule type" value="Genomic_DNA"/>
</dbReference>
<sequence length="37" mass="4507">MDDYRAEYHAEHLNFYLFSILNEVRQTLQVEAPTYND</sequence>
<proteinExistence type="predicted"/>
<gene>
    <name evidence="1" type="ORF">A464_1885</name>
</gene>
<name>S5N906_SALBN</name>
<evidence type="ECO:0000313" key="2">
    <source>
        <dbReference type="Proteomes" id="UP000015042"/>
    </source>
</evidence>
<dbReference type="Proteomes" id="UP000015042">
    <property type="component" value="Chromosome"/>
</dbReference>
<dbReference type="HOGENOM" id="CLU_3348333_0_0_6"/>